<keyword evidence="12" id="KW-1185">Reference proteome</keyword>
<evidence type="ECO:0000259" key="10">
    <source>
        <dbReference type="PROSITE" id="PS51464"/>
    </source>
</evidence>
<feature type="domain" description="SIS" evidence="10">
    <location>
        <begin position="457"/>
        <end position="599"/>
    </location>
</feature>
<evidence type="ECO:0000313" key="11">
    <source>
        <dbReference type="EMBL" id="AKQ33201.1"/>
    </source>
</evidence>
<dbReference type="InterPro" id="IPR035466">
    <property type="entry name" value="GlmS/AgaS_SIS"/>
</dbReference>
<dbReference type="InterPro" id="IPR005855">
    <property type="entry name" value="GFAT"/>
</dbReference>
<dbReference type="CDD" id="cd05008">
    <property type="entry name" value="SIS_GlmS_GlmD_1"/>
    <property type="match status" value="1"/>
</dbReference>
<comment type="subunit">
    <text evidence="8">Homodimer.</text>
</comment>
<evidence type="ECO:0000256" key="4">
    <source>
        <dbReference type="ARBA" id="ARBA00022576"/>
    </source>
</evidence>
<organism evidence="11 12">
    <name type="scientific">Candidatus Coxiella mudrowiae</name>
    <dbReference type="NCBI Taxonomy" id="2054173"/>
    <lineage>
        <taxon>Bacteria</taxon>
        <taxon>Pseudomonadati</taxon>
        <taxon>Pseudomonadota</taxon>
        <taxon>Gammaproteobacteria</taxon>
        <taxon>Legionellales</taxon>
        <taxon>Coxiellaceae</taxon>
        <taxon>Coxiella</taxon>
    </lineage>
</organism>
<dbReference type="CDD" id="cd05009">
    <property type="entry name" value="SIS_GlmS_GlmD_2"/>
    <property type="match status" value="1"/>
</dbReference>
<dbReference type="Pfam" id="PF13522">
    <property type="entry name" value="GATase_6"/>
    <property type="match status" value="1"/>
</dbReference>
<comment type="subcellular location">
    <subcellularLocation>
        <location evidence="8">Cytoplasm</location>
    </subcellularLocation>
</comment>
<dbReference type="RefSeq" id="WP_048874820.1">
    <property type="nucleotide sequence ID" value="NZ_CP011126.1"/>
</dbReference>
<feature type="initiator methionine" description="Removed" evidence="8">
    <location>
        <position position="1"/>
    </location>
</feature>
<dbReference type="SUPFAM" id="SSF56235">
    <property type="entry name" value="N-terminal nucleophile aminohydrolases (Ntn hydrolases)"/>
    <property type="match status" value="1"/>
</dbReference>
<dbReference type="NCBIfam" id="NF001484">
    <property type="entry name" value="PRK00331.1"/>
    <property type="match status" value="1"/>
</dbReference>
<proteinExistence type="inferred from homology"/>
<dbReference type="GO" id="GO:0008483">
    <property type="term" value="F:transaminase activity"/>
    <property type="evidence" value="ECO:0007669"/>
    <property type="project" value="UniProtKB-KW"/>
</dbReference>
<dbReference type="InterPro" id="IPR047084">
    <property type="entry name" value="GFAT_N"/>
</dbReference>
<keyword evidence="6" id="KW-0677">Repeat</keyword>
<keyword evidence="5 8" id="KW-0808">Transferase</keyword>
<evidence type="ECO:0000256" key="6">
    <source>
        <dbReference type="ARBA" id="ARBA00022737"/>
    </source>
</evidence>
<accession>A0ABM5UTD9</accession>
<evidence type="ECO:0000256" key="2">
    <source>
        <dbReference type="ARBA" id="ARBA00012916"/>
    </source>
</evidence>
<feature type="domain" description="Glutamine amidotransferase type-2" evidence="9">
    <location>
        <begin position="2"/>
        <end position="220"/>
    </location>
</feature>
<evidence type="ECO:0000259" key="9">
    <source>
        <dbReference type="PROSITE" id="PS51278"/>
    </source>
</evidence>
<dbReference type="PROSITE" id="PS51278">
    <property type="entry name" value="GATASE_TYPE_2"/>
    <property type="match status" value="1"/>
</dbReference>
<dbReference type="InterPro" id="IPR001347">
    <property type="entry name" value="SIS_dom"/>
</dbReference>
<dbReference type="PANTHER" id="PTHR10937">
    <property type="entry name" value="GLUCOSAMINE--FRUCTOSE-6-PHOSPHATE AMINOTRANSFERASE, ISOMERIZING"/>
    <property type="match status" value="1"/>
</dbReference>
<evidence type="ECO:0000313" key="12">
    <source>
        <dbReference type="Proteomes" id="UP000063965"/>
    </source>
</evidence>
<evidence type="ECO:0000256" key="7">
    <source>
        <dbReference type="ARBA" id="ARBA00022962"/>
    </source>
</evidence>
<feature type="active site" description="Nucleophile; for GATase activity" evidence="8">
    <location>
        <position position="2"/>
    </location>
</feature>
<evidence type="ECO:0000256" key="1">
    <source>
        <dbReference type="ARBA" id="ARBA00001031"/>
    </source>
</evidence>
<dbReference type="EMBL" id="CP011126">
    <property type="protein sequence ID" value="AKQ33201.1"/>
    <property type="molecule type" value="Genomic_DNA"/>
</dbReference>
<dbReference type="HAMAP" id="MF_00164">
    <property type="entry name" value="GlmS"/>
    <property type="match status" value="1"/>
</dbReference>
<dbReference type="NCBIfam" id="TIGR01135">
    <property type="entry name" value="glmS"/>
    <property type="match status" value="1"/>
</dbReference>
<dbReference type="InterPro" id="IPR035490">
    <property type="entry name" value="GlmS/FrlB_SIS"/>
</dbReference>
<dbReference type="InterPro" id="IPR017932">
    <property type="entry name" value="GATase_2_dom"/>
</dbReference>
<dbReference type="Pfam" id="PF01380">
    <property type="entry name" value="SIS"/>
    <property type="match status" value="2"/>
</dbReference>
<feature type="domain" description="SIS" evidence="10">
    <location>
        <begin position="288"/>
        <end position="431"/>
    </location>
</feature>
<dbReference type="EC" id="2.6.1.16" evidence="2 8"/>
<dbReference type="Gene3D" id="3.60.20.10">
    <property type="entry name" value="Glutamine Phosphoribosylpyrophosphate, subunit 1, domain 1"/>
    <property type="match status" value="1"/>
</dbReference>
<sequence>MCGIVGAIAQRHVANILLEGLNRLEYRGYDSAGIAILHPKTTKIQRIRVKGKVQALAERLQKKPLRGYTGIAHTRWATHGKPTEKNAHPHCSENDISIVHNGIIENHESLRQKLTKSSYVFETETDTEVIAHLIHYHSKNKQELLSAIQQAIQELRGAYALAIISTIKPEALYVVRCGSPLVIGLGIGENFIASDVSALLPVTQQFIYLEEGDVAKIGIDTVSIYDQAGKLIERPSYTSKINYDTATKGKFCHFMQKEIFEQPQGVLDTISEHLINNTVTPQSLGHKAESIFRKIKRLQIVACGTSFHAALVGRYWLEALADIPCQVEIASENRYRKAVVEPNTLFIAMSQSGETADTLAALRQAKKLGYAATLGICNVPTSSVAREADLVFLTRAGIEIGVAATKTFTTQLVSLLLLAALFHRGNNDNHEIIINHLRNLPDLLQKTLDLDASIKQLSKRFVDKQHALFLGRGALFPIALEGALKLKEISYMHAEAYPAGELKHGPLALIEKGMPVIVVAPNDHLIEKLESNMQEVQARGGELYIFMDEQIPWESKMDNSSAIRMPTMADIIAPIAYTVPLQLLAYYVAVLKGTDVDQPRNLAKSVTVE</sequence>
<dbReference type="CDD" id="cd00714">
    <property type="entry name" value="GFAT"/>
    <property type="match status" value="1"/>
</dbReference>
<dbReference type="InterPro" id="IPR029055">
    <property type="entry name" value="Ntn_hydrolases_N"/>
</dbReference>
<comment type="catalytic activity">
    <reaction evidence="1 8">
        <text>D-fructose 6-phosphate + L-glutamine = D-glucosamine 6-phosphate + L-glutamate</text>
        <dbReference type="Rhea" id="RHEA:13237"/>
        <dbReference type="ChEBI" id="CHEBI:29985"/>
        <dbReference type="ChEBI" id="CHEBI:58359"/>
        <dbReference type="ChEBI" id="CHEBI:58725"/>
        <dbReference type="ChEBI" id="CHEBI:61527"/>
        <dbReference type="EC" id="2.6.1.16"/>
    </reaction>
</comment>
<evidence type="ECO:0000256" key="5">
    <source>
        <dbReference type="ARBA" id="ARBA00022679"/>
    </source>
</evidence>
<gene>
    <name evidence="8 11" type="primary">glmS</name>
    <name evidence="11" type="ORF">CleRT_01460</name>
</gene>
<protein>
    <recommendedName>
        <fullName evidence="3 8">Glutamine--fructose-6-phosphate aminotransferase [isomerizing]</fullName>
        <ecNumber evidence="2 8">2.6.1.16</ecNumber>
    </recommendedName>
    <alternativeName>
        <fullName evidence="8">D-fructose-6-phosphate amidotransferase</fullName>
    </alternativeName>
    <alternativeName>
        <fullName evidence="8">GFAT</fullName>
    </alternativeName>
    <alternativeName>
        <fullName evidence="8">Glucosamine-6-phosphate synthase</fullName>
    </alternativeName>
    <alternativeName>
        <fullName evidence="8">Hexosephosphate aminotransferase</fullName>
    </alternativeName>
    <alternativeName>
        <fullName evidence="8">L-glutamine--D-fructose-6-phosphate amidotransferase</fullName>
    </alternativeName>
</protein>
<keyword evidence="8" id="KW-0963">Cytoplasm</keyword>
<keyword evidence="7" id="KW-0315">Glutamine amidotransferase</keyword>
<dbReference type="PROSITE" id="PS51464">
    <property type="entry name" value="SIS"/>
    <property type="match status" value="2"/>
</dbReference>
<reference evidence="11 12" key="1">
    <citation type="journal article" date="2015" name="Genome Biol. Evol.">
        <title>Distinctive Genome Reduction Rates Revealed by Genomic Analyses of Two Coxiella-Like Endosymbionts in Ticks.</title>
        <authorList>
            <person name="Gottlieb Y."/>
            <person name="Lalzar I."/>
            <person name="Klasson L."/>
        </authorList>
    </citation>
    <scope>NUCLEOTIDE SEQUENCE [LARGE SCALE GENOMIC DNA]</scope>
    <source>
        <strain evidence="11 12">CRt</strain>
    </source>
</reference>
<evidence type="ECO:0000256" key="8">
    <source>
        <dbReference type="HAMAP-Rule" id="MF_00164"/>
    </source>
</evidence>
<dbReference type="SUPFAM" id="SSF53697">
    <property type="entry name" value="SIS domain"/>
    <property type="match status" value="1"/>
</dbReference>
<dbReference type="PANTHER" id="PTHR10937:SF0">
    <property type="entry name" value="GLUTAMINE--FRUCTOSE-6-PHOSPHATE TRANSAMINASE (ISOMERIZING)"/>
    <property type="match status" value="1"/>
</dbReference>
<dbReference type="InterPro" id="IPR046348">
    <property type="entry name" value="SIS_dom_sf"/>
</dbReference>
<name>A0ABM5UTD9_9COXI</name>
<dbReference type="Proteomes" id="UP000063965">
    <property type="component" value="Chromosome"/>
</dbReference>
<keyword evidence="4 8" id="KW-0032">Aminotransferase</keyword>
<dbReference type="Gene3D" id="3.40.50.10490">
    <property type="entry name" value="Glucose-6-phosphate isomerase like protein, domain 1"/>
    <property type="match status" value="2"/>
</dbReference>
<evidence type="ECO:0000256" key="3">
    <source>
        <dbReference type="ARBA" id="ARBA00016090"/>
    </source>
</evidence>
<feature type="active site" description="For Fru-6P isomerization activity" evidence="8">
    <location>
        <position position="604"/>
    </location>
</feature>
<comment type="function">
    <text evidence="8">Catalyzes the first step in hexosamine metabolism, converting fructose-6P into glucosamine-6P using glutamine as a nitrogen source.</text>
</comment>